<dbReference type="SUPFAM" id="SSF50969">
    <property type="entry name" value="YVTN repeat-like/Quinoprotein amine dehydrogenase"/>
    <property type="match status" value="1"/>
</dbReference>
<name>A0A9W8EFC7_9FUNG</name>
<proteinExistence type="predicted"/>
<dbReference type="EMBL" id="JANBQB010000012">
    <property type="protein sequence ID" value="KAJ1984732.1"/>
    <property type="molecule type" value="Genomic_DNA"/>
</dbReference>
<comment type="caution">
    <text evidence="1">The sequence shown here is derived from an EMBL/GenBank/DDBJ whole genome shotgun (WGS) entry which is preliminary data.</text>
</comment>
<dbReference type="Pfam" id="PF07676">
    <property type="entry name" value="PD40"/>
    <property type="match status" value="1"/>
</dbReference>
<dbReference type="InterPro" id="IPR011044">
    <property type="entry name" value="Quino_amine_DH_bsu"/>
</dbReference>
<organism evidence="1 2">
    <name type="scientific">Dimargaris verticillata</name>
    <dbReference type="NCBI Taxonomy" id="2761393"/>
    <lineage>
        <taxon>Eukaryota</taxon>
        <taxon>Fungi</taxon>
        <taxon>Fungi incertae sedis</taxon>
        <taxon>Zoopagomycota</taxon>
        <taxon>Kickxellomycotina</taxon>
        <taxon>Dimargaritomycetes</taxon>
        <taxon>Dimargaritales</taxon>
        <taxon>Dimargaritaceae</taxon>
        <taxon>Dimargaris</taxon>
    </lineage>
</organism>
<dbReference type="InterPro" id="IPR001680">
    <property type="entry name" value="WD40_rpt"/>
</dbReference>
<dbReference type="OrthoDB" id="308690at2759"/>
<dbReference type="Proteomes" id="UP001151582">
    <property type="component" value="Unassembled WGS sequence"/>
</dbReference>
<evidence type="ECO:0000313" key="2">
    <source>
        <dbReference type="Proteomes" id="UP001151582"/>
    </source>
</evidence>
<reference evidence="1" key="1">
    <citation type="submission" date="2022-07" db="EMBL/GenBank/DDBJ databases">
        <title>Phylogenomic reconstructions and comparative analyses of Kickxellomycotina fungi.</title>
        <authorList>
            <person name="Reynolds N.K."/>
            <person name="Stajich J.E."/>
            <person name="Barry K."/>
            <person name="Grigoriev I.V."/>
            <person name="Crous P."/>
            <person name="Smith M.E."/>
        </authorList>
    </citation>
    <scope>NUCLEOTIDE SEQUENCE</scope>
    <source>
        <strain evidence="1">RSA 567</strain>
    </source>
</reference>
<dbReference type="InterPro" id="IPR052778">
    <property type="entry name" value="Centrosome-WD_assoc"/>
</dbReference>
<accession>A0A9W8EFC7</accession>
<dbReference type="GO" id="GO:1990810">
    <property type="term" value="P:microtubule anchoring at mitotic spindle pole body"/>
    <property type="evidence" value="ECO:0007669"/>
    <property type="project" value="TreeGrafter"/>
</dbReference>
<sequence>MDFTVQYRQKGHQLQYSPDGQYLAHSHKERLVVRRCEDLEILHTFTCSYPIQDIQWNPHSDYILTASYARAHKVDVWCLSDPQWRAEIDESYVGLANARWSRDGAHVLTIAEFQLRLSIWSLLNGEAFYIQNPKYKDKGISYSPDGRFVAIAERHDSKDAVGVYSTNPWALQKQFVLETINMENLSWSPDGRYIAVWDTAMDKIYVEVDASADVNDAGHKFATKKSLRRFELEDKYLNVPTVVPDASKPNPKLGVGLLDFNSNGEYMISRNDNMPNCLWIWDMKSLRLCTFIRMLDPVRIVRWNPVLPNLLAFACTENCVYLWRSEKGCEFYELPAANFQLVNFKWSPTGRSLAFMDKELFHLGYLTRHPTHAEED</sequence>
<dbReference type="SMART" id="SM00320">
    <property type="entry name" value="WD40"/>
    <property type="match status" value="2"/>
</dbReference>
<keyword evidence="2" id="KW-1185">Reference proteome</keyword>
<dbReference type="PANTHER" id="PTHR16220">
    <property type="entry name" value="WD REPEAT PROTEIN 8-RELATED"/>
    <property type="match status" value="1"/>
</dbReference>
<dbReference type="InterPro" id="IPR015943">
    <property type="entry name" value="WD40/YVTN_repeat-like_dom_sf"/>
</dbReference>
<dbReference type="GO" id="GO:1990811">
    <property type="term" value="C:MWP complex"/>
    <property type="evidence" value="ECO:0007669"/>
    <property type="project" value="TreeGrafter"/>
</dbReference>
<dbReference type="GO" id="GO:0005815">
    <property type="term" value="C:microtubule organizing center"/>
    <property type="evidence" value="ECO:0007669"/>
    <property type="project" value="TreeGrafter"/>
</dbReference>
<dbReference type="PANTHER" id="PTHR16220:SF0">
    <property type="entry name" value="WD REPEAT-CONTAINING PROTEIN WRAP73"/>
    <property type="match status" value="1"/>
</dbReference>
<evidence type="ECO:0000313" key="1">
    <source>
        <dbReference type="EMBL" id="KAJ1984732.1"/>
    </source>
</evidence>
<protein>
    <submittedName>
        <fullName evidence="1">Uncharacterized protein</fullName>
    </submittedName>
</protein>
<dbReference type="InterPro" id="IPR011659">
    <property type="entry name" value="WD40"/>
</dbReference>
<dbReference type="Gene3D" id="2.130.10.10">
    <property type="entry name" value="YVTN repeat-like/Quinoprotein amine dehydrogenase"/>
    <property type="match status" value="2"/>
</dbReference>
<dbReference type="AlphaFoldDB" id="A0A9W8EFC7"/>
<gene>
    <name evidence="1" type="ORF">H4R34_000494</name>
</gene>